<sequence>MVGVDVSGRHEEDGEYQMVAAAVHARIDSTRIVSIEGMGLASVREGPTLDAVLDLVARAVGSLPEVPSGPVVSERGEFYEEPEGTVGLHFQEEFKYVETIGERETVQAAHHAAYAARELLRR</sequence>
<accession>A0ABD5UVL0</accession>
<name>A0ABD5UVL0_9EURY</name>
<organism evidence="1 2">
    <name type="scientific">Halopenitus salinus</name>
    <dbReference type="NCBI Taxonomy" id="1198295"/>
    <lineage>
        <taxon>Archaea</taxon>
        <taxon>Methanobacteriati</taxon>
        <taxon>Methanobacteriota</taxon>
        <taxon>Stenosarchaea group</taxon>
        <taxon>Halobacteria</taxon>
        <taxon>Halobacteriales</taxon>
        <taxon>Haloferacaceae</taxon>
        <taxon>Halopenitus</taxon>
    </lineage>
</organism>
<reference evidence="1 2" key="1">
    <citation type="journal article" date="2019" name="Int. J. Syst. Evol. Microbiol.">
        <title>The Global Catalogue of Microorganisms (GCM) 10K type strain sequencing project: providing services to taxonomists for standard genome sequencing and annotation.</title>
        <authorList>
            <consortium name="The Broad Institute Genomics Platform"/>
            <consortium name="The Broad Institute Genome Sequencing Center for Infectious Disease"/>
            <person name="Wu L."/>
            <person name="Ma J."/>
        </authorList>
    </citation>
    <scope>NUCLEOTIDE SEQUENCE [LARGE SCALE GENOMIC DNA]</scope>
    <source>
        <strain evidence="1 2">SKJ47</strain>
    </source>
</reference>
<dbReference type="Pfam" id="PF09974">
    <property type="entry name" value="DUF2209"/>
    <property type="match status" value="1"/>
</dbReference>
<evidence type="ECO:0000313" key="1">
    <source>
        <dbReference type="EMBL" id="MFC6893555.1"/>
    </source>
</evidence>
<gene>
    <name evidence="1" type="ORF">ACFQE9_13200</name>
</gene>
<evidence type="ECO:0000313" key="2">
    <source>
        <dbReference type="Proteomes" id="UP001596296"/>
    </source>
</evidence>
<keyword evidence="2" id="KW-1185">Reference proteome</keyword>
<protein>
    <submittedName>
        <fullName evidence="1">DUF2209 family protein</fullName>
    </submittedName>
</protein>
<dbReference type="AlphaFoldDB" id="A0ABD5UVL0"/>
<dbReference type="RefSeq" id="WP_379745622.1">
    <property type="nucleotide sequence ID" value="NZ_JBHSVN010000001.1"/>
</dbReference>
<comment type="caution">
    <text evidence="1">The sequence shown here is derived from an EMBL/GenBank/DDBJ whole genome shotgun (WGS) entry which is preliminary data.</text>
</comment>
<dbReference type="EMBL" id="JBHSXL010000009">
    <property type="protein sequence ID" value="MFC6893555.1"/>
    <property type="molecule type" value="Genomic_DNA"/>
</dbReference>
<dbReference type="Proteomes" id="UP001596296">
    <property type="component" value="Unassembled WGS sequence"/>
</dbReference>
<dbReference type="InterPro" id="IPR014514">
    <property type="entry name" value="UCP021940"/>
</dbReference>
<proteinExistence type="predicted"/>